<comment type="subcellular location">
    <subcellularLocation>
        <location evidence="1">Nucleus</location>
    </subcellularLocation>
</comment>
<dbReference type="AlphaFoldDB" id="A0AAV3RU59"/>
<evidence type="ECO:0000256" key="2">
    <source>
        <dbReference type="ARBA" id="ARBA00023015"/>
    </source>
</evidence>
<keyword evidence="3" id="KW-0238">DNA-binding</keyword>
<keyword evidence="4" id="KW-0804">Transcription</keyword>
<evidence type="ECO:0000256" key="4">
    <source>
        <dbReference type="ARBA" id="ARBA00023163"/>
    </source>
</evidence>
<keyword evidence="2" id="KW-0805">Transcription regulation</keyword>
<dbReference type="GO" id="GO:0005634">
    <property type="term" value="C:nucleus"/>
    <property type="evidence" value="ECO:0007669"/>
    <property type="project" value="UniProtKB-SubCell"/>
</dbReference>
<evidence type="ECO:0000259" key="6">
    <source>
        <dbReference type="PROSITE" id="PS50066"/>
    </source>
</evidence>
<dbReference type="PANTHER" id="PTHR11945:SF776">
    <property type="entry name" value="AGAMOUS-LIKE 50-RELATED"/>
    <property type="match status" value="1"/>
</dbReference>
<dbReference type="Gene3D" id="3.40.1810.10">
    <property type="entry name" value="Transcription factor, MADS-box"/>
    <property type="match status" value="1"/>
</dbReference>
<organism evidence="7 8">
    <name type="scientific">Lithospermum erythrorhizon</name>
    <name type="common">Purple gromwell</name>
    <name type="synonym">Lithospermum officinale var. erythrorhizon</name>
    <dbReference type="NCBI Taxonomy" id="34254"/>
    <lineage>
        <taxon>Eukaryota</taxon>
        <taxon>Viridiplantae</taxon>
        <taxon>Streptophyta</taxon>
        <taxon>Embryophyta</taxon>
        <taxon>Tracheophyta</taxon>
        <taxon>Spermatophyta</taxon>
        <taxon>Magnoliopsida</taxon>
        <taxon>eudicotyledons</taxon>
        <taxon>Gunneridae</taxon>
        <taxon>Pentapetalae</taxon>
        <taxon>asterids</taxon>
        <taxon>lamiids</taxon>
        <taxon>Boraginales</taxon>
        <taxon>Boraginaceae</taxon>
        <taxon>Boraginoideae</taxon>
        <taxon>Lithospermeae</taxon>
        <taxon>Lithospermum</taxon>
    </lineage>
</organism>
<comment type="caution">
    <text evidence="7">The sequence shown here is derived from an EMBL/GenBank/DDBJ whole genome shotgun (WGS) entry which is preliminary data.</text>
</comment>
<dbReference type="InterPro" id="IPR036879">
    <property type="entry name" value="TF_MADSbox_sf"/>
</dbReference>
<dbReference type="CDD" id="cd00265">
    <property type="entry name" value="MADS_MEF2_like"/>
    <property type="match status" value="1"/>
</dbReference>
<dbReference type="Pfam" id="PF00319">
    <property type="entry name" value="SRF-TF"/>
    <property type="match status" value="1"/>
</dbReference>
<reference evidence="7 8" key="1">
    <citation type="submission" date="2024-01" db="EMBL/GenBank/DDBJ databases">
        <title>The complete chloroplast genome sequence of Lithospermum erythrorhizon: insights into the phylogenetic relationship among Boraginaceae species and the maternal lineages of purple gromwells.</title>
        <authorList>
            <person name="Okada T."/>
            <person name="Watanabe K."/>
        </authorList>
    </citation>
    <scope>NUCLEOTIDE SEQUENCE [LARGE SCALE GENOMIC DNA]</scope>
</reference>
<dbReference type="FunFam" id="3.40.1810.10:FF:000006">
    <property type="entry name" value="Agamous-like MADS-box protein AGL62"/>
    <property type="match status" value="1"/>
</dbReference>
<keyword evidence="5" id="KW-0539">Nucleus</keyword>
<dbReference type="GO" id="GO:0045944">
    <property type="term" value="P:positive regulation of transcription by RNA polymerase II"/>
    <property type="evidence" value="ECO:0007669"/>
    <property type="project" value="InterPro"/>
</dbReference>
<dbReference type="InterPro" id="IPR002100">
    <property type="entry name" value="TF_MADSbox"/>
</dbReference>
<evidence type="ECO:0000256" key="1">
    <source>
        <dbReference type="ARBA" id="ARBA00004123"/>
    </source>
</evidence>
<dbReference type="GO" id="GO:0000978">
    <property type="term" value="F:RNA polymerase II cis-regulatory region sequence-specific DNA binding"/>
    <property type="evidence" value="ECO:0007669"/>
    <property type="project" value="TreeGrafter"/>
</dbReference>
<dbReference type="GO" id="GO:0000981">
    <property type="term" value="F:DNA-binding transcription factor activity, RNA polymerase II-specific"/>
    <property type="evidence" value="ECO:0007669"/>
    <property type="project" value="TreeGrafter"/>
</dbReference>
<evidence type="ECO:0000313" key="8">
    <source>
        <dbReference type="Proteomes" id="UP001454036"/>
    </source>
</evidence>
<sequence length="247" mass="27670">MTRKGTGRKKISIKKIEDESHLQVTYSKRRPGLFKKASELCILCNAQIAIIIFSPGNKVFSFGHLSVFLTINKYLTSIGDDNIFPHDPLGPSRISNLNELNKEATNVDEDLHKEQARKKQLSNLQNDSEGHYWWDTPDKDKLTLDQLELLKAMMEELYNDVQIEKKKISFEANNNAREGVTNITTSVDWFEGVGYVPTENAMSFDPMAANLFNPNNIHGVCPSGTNFTNPFDPYVSDGAGPSGTKSP</sequence>
<dbReference type="SUPFAM" id="SSF55455">
    <property type="entry name" value="SRF-like"/>
    <property type="match status" value="1"/>
</dbReference>
<dbReference type="PROSITE" id="PS50066">
    <property type="entry name" value="MADS_BOX_2"/>
    <property type="match status" value="1"/>
</dbReference>
<dbReference type="Proteomes" id="UP001454036">
    <property type="component" value="Unassembled WGS sequence"/>
</dbReference>
<dbReference type="EMBL" id="BAABME010011193">
    <property type="protein sequence ID" value="GAA0183376.1"/>
    <property type="molecule type" value="Genomic_DNA"/>
</dbReference>
<accession>A0AAV3RU59</accession>
<feature type="domain" description="MADS-box" evidence="6">
    <location>
        <begin position="6"/>
        <end position="66"/>
    </location>
</feature>
<keyword evidence="8" id="KW-1185">Reference proteome</keyword>
<gene>
    <name evidence="7" type="ORF">LIER_30797</name>
</gene>
<proteinExistence type="predicted"/>
<name>A0AAV3RU59_LITER</name>
<evidence type="ECO:0000313" key="7">
    <source>
        <dbReference type="EMBL" id="GAA0183376.1"/>
    </source>
</evidence>
<dbReference type="SMART" id="SM00432">
    <property type="entry name" value="MADS"/>
    <property type="match status" value="1"/>
</dbReference>
<dbReference type="InterPro" id="IPR033896">
    <property type="entry name" value="MEF2-like_N"/>
</dbReference>
<dbReference type="PRINTS" id="PR00404">
    <property type="entry name" value="MADSDOMAIN"/>
</dbReference>
<evidence type="ECO:0000256" key="5">
    <source>
        <dbReference type="ARBA" id="ARBA00023242"/>
    </source>
</evidence>
<dbReference type="GO" id="GO:0046983">
    <property type="term" value="F:protein dimerization activity"/>
    <property type="evidence" value="ECO:0007669"/>
    <property type="project" value="InterPro"/>
</dbReference>
<dbReference type="PANTHER" id="PTHR11945">
    <property type="entry name" value="MADS BOX PROTEIN"/>
    <property type="match status" value="1"/>
</dbReference>
<evidence type="ECO:0000256" key="3">
    <source>
        <dbReference type="ARBA" id="ARBA00023125"/>
    </source>
</evidence>
<protein>
    <submittedName>
        <fullName evidence="7">MADS box transcription factor</fullName>
    </submittedName>
</protein>